<dbReference type="EMBL" id="JBHRXV010000001">
    <property type="protein sequence ID" value="MFC3711029.1"/>
    <property type="molecule type" value="Genomic_DNA"/>
</dbReference>
<gene>
    <name evidence="1" type="ORF">ACFOMD_00510</name>
</gene>
<organism evidence="1 2">
    <name type="scientific">Sphingoaurantiacus capsulatus</name>
    <dbReference type="NCBI Taxonomy" id="1771310"/>
    <lineage>
        <taxon>Bacteria</taxon>
        <taxon>Pseudomonadati</taxon>
        <taxon>Pseudomonadota</taxon>
        <taxon>Alphaproteobacteria</taxon>
        <taxon>Sphingomonadales</taxon>
        <taxon>Sphingosinicellaceae</taxon>
        <taxon>Sphingoaurantiacus</taxon>
    </lineage>
</organism>
<keyword evidence="2" id="KW-1185">Reference proteome</keyword>
<comment type="caution">
    <text evidence="1">The sequence shown here is derived from an EMBL/GenBank/DDBJ whole genome shotgun (WGS) entry which is preliminary data.</text>
</comment>
<reference evidence="2" key="1">
    <citation type="journal article" date="2019" name="Int. J. Syst. Evol. Microbiol.">
        <title>The Global Catalogue of Microorganisms (GCM) 10K type strain sequencing project: providing services to taxonomists for standard genome sequencing and annotation.</title>
        <authorList>
            <consortium name="The Broad Institute Genomics Platform"/>
            <consortium name="The Broad Institute Genome Sequencing Center for Infectious Disease"/>
            <person name="Wu L."/>
            <person name="Ma J."/>
        </authorList>
    </citation>
    <scope>NUCLEOTIDE SEQUENCE [LARGE SCALE GENOMIC DNA]</scope>
    <source>
        <strain evidence="2">KCTC 42644</strain>
    </source>
</reference>
<protein>
    <submittedName>
        <fullName evidence="1">Uncharacterized protein</fullName>
    </submittedName>
</protein>
<name>A0ABV7X8P6_9SPHN</name>
<proteinExistence type="predicted"/>
<accession>A0ABV7X8P6</accession>
<sequence length="96" mass="10531">MLSVESSRAREKRPLIAYRLTYQPHGSEARFDSQFDAPDIEAAYEKAGALIAANVGHPDAFVMFDAATGEATIGAGYRSWRCSFVLTAQSTREESL</sequence>
<dbReference type="RefSeq" id="WP_380855158.1">
    <property type="nucleotide sequence ID" value="NZ_JBHRXV010000001.1"/>
</dbReference>
<evidence type="ECO:0000313" key="1">
    <source>
        <dbReference type="EMBL" id="MFC3711029.1"/>
    </source>
</evidence>
<evidence type="ECO:0000313" key="2">
    <source>
        <dbReference type="Proteomes" id="UP001595615"/>
    </source>
</evidence>
<dbReference type="Proteomes" id="UP001595615">
    <property type="component" value="Unassembled WGS sequence"/>
</dbReference>